<evidence type="ECO:0000259" key="1">
    <source>
        <dbReference type="PROSITE" id="PS50112"/>
    </source>
</evidence>
<dbReference type="Gene3D" id="3.30.450.20">
    <property type="entry name" value="PAS domain"/>
    <property type="match status" value="1"/>
</dbReference>
<dbReference type="Proteomes" id="UP000199058">
    <property type="component" value="Unassembled WGS sequence"/>
</dbReference>
<dbReference type="SUPFAM" id="SSF55785">
    <property type="entry name" value="PYP-like sensor domain (PAS domain)"/>
    <property type="match status" value="1"/>
</dbReference>
<evidence type="ECO:0000313" key="4">
    <source>
        <dbReference type="Proteomes" id="UP000199058"/>
    </source>
</evidence>
<accession>A0A1I1ESU2</accession>
<dbReference type="Gene3D" id="3.30.70.270">
    <property type="match status" value="1"/>
</dbReference>
<dbReference type="Pfam" id="PF00990">
    <property type="entry name" value="GGDEF"/>
    <property type="match status" value="1"/>
</dbReference>
<dbReference type="InterPro" id="IPR029787">
    <property type="entry name" value="Nucleotide_cyclase"/>
</dbReference>
<dbReference type="SMART" id="SM00267">
    <property type="entry name" value="GGDEF"/>
    <property type="match status" value="1"/>
</dbReference>
<dbReference type="PROSITE" id="PS50112">
    <property type="entry name" value="PAS"/>
    <property type="match status" value="1"/>
</dbReference>
<dbReference type="PANTHER" id="PTHR44757:SF2">
    <property type="entry name" value="BIOFILM ARCHITECTURE MAINTENANCE PROTEIN MBAA"/>
    <property type="match status" value="1"/>
</dbReference>
<reference evidence="3 4" key="1">
    <citation type="submission" date="2016-10" db="EMBL/GenBank/DDBJ databases">
        <authorList>
            <person name="de Groot N.N."/>
        </authorList>
    </citation>
    <scope>NUCLEOTIDE SEQUENCE [LARGE SCALE GENOMIC DNA]</scope>
    <source>
        <strain evidence="3 4">DSM 18438</strain>
    </source>
</reference>
<feature type="domain" description="PAS" evidence="1">
    <location>
        <begin position="5"/>
        <end position="51"/>
    </location>
</feature>
<dbReference type="InterPro" id="IPR035965">
    <property type="entry name" value="PAS-like_dom_sf"/>
</dbReference>
<name>A0A1I1ESU2_9GAMM</name>
<dbReference type="AlphaFoldDB" id="A0A1I1ESU2"/>
<dbReference type="CDD" id="cd00130">
    <property type="entry name" value="PAS"/>
    <property type="match status" value="1"/>
</dbReference>
<dbReference type="RefSeq" id="WP_091959271.1">
    <property type="nucleotide sequence ID" value="NZ_FOLH01000001.1"/>
</dbReference>
<evidence type="ECO:0000259" key="2">
    <source>
        <dbReference type="PROSITE" id="PS50887"/>
    </source>
</evidence>
<dbReference type="InterPro" id="IPR043128">
    <property type="entry name" value="Rev_trsase/Diguanyl_cyclase"/>
</dbReference>
<dbReference type="NCBIfam" id="TIGR00254">
    <property type="entry name" value="GGDEF"/>
    <property type="match status" value="1"/>
</dbReference>
<evidence type="ECO:0000313" key="3">
    <source>
        <dbReference type="EMBL" id="SFB88588.1"/>
    </source>
</evidence>
<sequence>MAKISEQEIAHILQQSLDLVLVLDPRDRSLLFINEHGAAWLGKTVDELMEQGPFSFLPELTDGELEGILENLQYIDIGEGMTLVTPVRRSIGSDHDFEFRIQLLDFEGRSYVVANGRDIAERVAVTDQVHNLLADAQIESRQDKTTHLYQRDAFLQLFRELIDQVGPSGLRLTLLAIDMKNLHEINEQFGQSIGDRVLKNMGSLLQHCAGRDDICARFSGRKLCVLMPNKGQHDGLQIAEKISKALGKVKYSEFPTLRIHSSVGVAELPEPGEPDLLLDKVISRMRELKNPDIAHEVHRLGLVSLQLP</sequence>
<dbReference type="PANTHER" id="PTHR44757">
    <property type="entry name" value="DIGUANYLATE CYCLASE DGCP"/>
    <property type="match status" value="1"/>
</dbReference>
<dbReference type="InterPro" id="IPR000014">
    <property type="entry name" value="PAS"/>
</dbReference>
<dbReference type="InterPro" id="IPR052155">
    <property type="entry name" value="Biofilm_reg_signaling"/>
</dbReference>
<proteinExistence type="predicted"/>
<keyword evidence="4" id="KW-1185">Reference proteome</keyword>
<protein>
    <submittedName>
        <fullName evidence="3">Diguanylate cyclase (GGDEF) domain-containing protein</fullName>
    </submittedName>
</protein>
<dbReference type="InterPro" id="IPR000160">
    <property type="entry name" value="GGDEF_dom"/>
</dbReference>
<organism evidence="3 4">
    <name type="scientific">Marinospirillum celere</name>
    <dbReference type="NCBI Taxonomy" id="1122252"/>
    <lineage>
        <taxon>Bacteria</taxon>
        <taxon>Pseudomonadati</taxon>
        <taxon>Pseudomonadota</taxon>
        <taxon>Gammaproteobacteria</taxon>
        <taxon>Oceanospirillales</taxon>
        <taxon>Oceanospirillaceae</taxon>
        <taxon>Marinospirillum</taxon>
    </lineage>
</organism>
<dbReference type="CDD" id="cd01949">
    <property type="entry name" value="GGDEF"/>
    <property type="match status" value="1"/>
</dbReference>
<gene>
    <name evidence="3" type="ORF">SAMN05660443_0729</name>
</gene>
<dbReference type="OrthoDB" id="6113928at2"/>
<dbReference type="PROSITE" id="PS50887">
    <property type="entry name" value="GGDEF"/>
    <property type="match status" value="1"/>
</dbReference>
<dbReference type="STRING" id="1122252.SAMN05660443_0729"/>
<dbReference type="SUPFAM" id="SSF55073">
    <property type="entry name" value="Nucleotide cyclase"/>
    <property type="match status" value="1"/>
</dbReference>
<dbReference type="EMBL" id="FOLH01000001">
    <property type="protein sequence ID" value="SFB88588.1"/>
    <property type="molecule type" value="Genomic_DNA"/>
</dbReference>
<feature type="domain" description="GGDEF" evidence="2">
    <location>
        <begin position="170"/>
        <end position="305"/>
    </location>
</feature>